<protein>
    <submittedName>
        <fullName evidence="2">Putative RNA-directed DNA polymerase from transposon BS</fullName>
    </submittedName>
</protein>
<gene>
    <name evidence="2" type="primary">RTase</name>
    <name evidence="2" type="ORF">AWC38_SpisGene389</name>
</gene>
<keyword evidence="2" id="KW-0548">Nucleotidyltransferase</keyword>
<dbReference type="Pfam" id="PF00078">
    <property type="entry name" value="RVT_1"/>
    <property type="match status" value="1"/>
</dbReference>
<dbReference type="CDD" id="cd01650">
    <property type="entry name" value="RT_nLTR_like"/>
    <property type="match status" value="1"/>
</dbReference>
<evidence type="ECO:0000259" key="1">
    <source>
        <dbReference type="Pfam" id="PF00078"/>
    </source>
</evidence>
<reference evidence="3" key="1">
    <citation type="journal article" date="2017" name="bioRxiv">
        <title>Comparative analysis of the genomes of Stylophora pistillata and Acropora digitifera provides evidence for extensive differences between species of corals.</title>
        <authorList>
            <person name="Voolstra C.R."/>
            <person name="Li Y."/>
            <person name="Liew Y.J."/>
            <person name="Baumgarten S."/>
            <person name="Zoccola D."/>
            <person name="Flot J.-F."/>
            <person name="Tambutte S."/>
            <person name="Allemand D."/>
            <person name="Aranda M."/>
        </authorList>
    </citation>
    <scope>NUCLEOTIDE SEQUENCE [LARGE SCALE GENOMIC DNA]</scope>
</reference>
<feature type="domain" description="Reverse transcriptase" evidence="1">
    <location>
        <begin position="333"/>
        <end position="476"/>
    </location>
</feature>
<organism evidence="2 3">
    <name type="scientific">Stylophora pistillata</name>
    <name type="common">Smooth cauliflower coral</name>
    <dbReference type="NCBI Taxonomy" id="50429"/>
    <lineage>
        <taxon>Eukaryota</taxon>
        <taxon>Metazoa</taxon>
        <taxon>Cnidaria</taxon>
        <taxon>Anthozoa</taxon>
        <taxon>Hexacorallia</taxon>
        <taxon>Scleractinia</taxon>
        <taxon>Astrocoeniina</taxon>
        <taxon>Pocilloporidae</taxon>
        <taxon>Stylophora</taxon>
    </lineage>
</organism>
<dbReference type="OrthoDB" id="5987559at2759"/>
<dbReference type="EMBL" id="LSMT01000002">
    <property type="protein sequence ID" value="PFX34702.1"/>
    <property type="molecule type" value="Genomic_DNA"/>
</dbReference>
<dbReference type="Proteomes" id="UP000225706">
    <property type="component" value="Unassembled WGS sequence"/>
</dbReference>
<dbReference type="AlphaFoldDB" id="A0A2B4T1N6"/>
<dbReference type="PANTHER" id="PTHR47510">
    <property type="entry name" value="REVERSE TRANSCRIPTASE DOMAIN-CONTAINING PROTEIN"/>
    <property type="match status" value="1"/>
</dbReference>
<dbReference type="GO" id="GO:0003964">
    <property type="term" value="F:RNA-directed DNA polymerase activity"/>
    <property type="evidence" value="ECO:0007669"/>
    <property type="project" value="UniProtKB-KW"/>
</dbReference>
<accession>A0A2B4T1N6</accession>
<dbReference type="PANTHER" id="PTHR47510:SF3">
    <property type="entry name" value="ENDO_EXONUCLEASE_PHOSPHATASE DOMAIN-CONTAINING PROTEIN"/>
    <property type="match status" value="1"/>
</dbReference>
<proteinExistence type="predicted"/>
<name>A0A2B4T1N6_STYPI</name>
<dbReference type="InterPro" id="IPR000477">
    <property type="entry name" value="RT_dom"/>
</dbReference>
<sequence length="696" mass="78712">MVQSAVKAFHLKPTVSFPTRGNNTLDQIFTNFPEFFSAPCSLPPFGLSDHLSVYMGPGIGEMPSKSKCKIILSRDKRPSKRASVGGFFLQVPWSDLLSPDLSCELRTLTDIINLGLNTIMPGRSTEVYETDWSWLSVHLKHLIAYHQKAFASGNQYLFKILRNKVNRERKRCRRVYYENKVDGLRASRPRNWWKEVKQLCGSTKPTERDLKSKLHKDLVCEDAVLAEKINQAFVSVMKDYSPLAVGARVSADDDNLIIVTEQSVARKLHEVSTSRASGPDDIPNWVLKEYADILAVPIADILNASFSEVSVPRVWKLVDVPPLPKAPIVSDFNKDLRPISLTSSMSKIAENFVIEKALKPVVLSHIDPGQFGFIPGSSTTFALISMFHHWLRATDGTGASVRTTLLDFRKAFNSVDHDILVGKLHTLGVKPTAINWIIDFLRDRKQRVKLNGVYSDWLSVPAGVPQGTRLGPCTWSQENRLQLNPSKCKELQSCFKRSPPIHSPVELDGVAFETVNSAKVLGVTIRDDFKWNDHISNVTSKAAKRLYLLSQLKRAGICVSDLVLFYCRSVLEYACQVFHSSLPFYLSEELEHIQKRAMCIIFPYASYNSTFKEAGISSLYDRRASLSFDLFNNIVLDINHKLAGLLPPKAEHHRQLRSDRKFNVPVCKTDRLKKSFVVSHSIYMFKYVYFLNTRLS</sequence>
<keyword evidence="2" id="KW-0695">RNA-directed DNA polymerase</keyword>
<comment type="caution">
    <text evidence="2">The sequence shown here is derived from an EMBL/GenBank/DDBJ whole genome shotgun (WGS) entry which is preliminary data.</text>
</comment>
<keyword evidence="2" id="KW-0808">Transferase</keyword>
<keyword evidence="3" id="KW-1185">Reference proteome</keyword>
<evidence type="ECO:0000313" key="2">
    <source>
        <dbReference type="EMBL" id="PFX34702.1"/>
    </source>
</evidence>
<evidence type="ECO:0000313" key="3">
    <source>
        <dbReference type="Proteomes" id="UP000225706"/>
    </source>
</evidence>